<evidence type="ECO:0000313" key="2">
    <source>
        <dbReference type="EMBL" id="EGT30160.1"/>
    </source>
</evidence>
<protein>
    <submittedName>
        <fullName evidence="2">Uncharacterized protein</fullName>
    </submittedName>
</protein>
<organism evidence="3">
    <name type="scientific">Caenorhabditis brenneri</name>
    <name type="common">Nematode worm</name>
    <dbReference type="NCBI Taxonomy" id="135651"/>
    <lineage>
        <taxon>Eukaryota</taxon>
        <taxon>Metazoa</taxon>
        <taxon>Ecdysozoa</taxon>
        <taxon>Nematoda</taxon>
        <taxon>Chromadorea</taxon>
        <taxon>Rhabditida</taxon>
        <taxon>Rhabditina</taxon>
        <taxon>Rhabditomorpha</taxon>
        <taxon>Rhabditoidea</taxon>
        <taxon>Rhabditidae</taxon>
        <taxon>Peloderinae</taxon>
        <taxon>Caenorhabditis</taxon>
    </lineage>
</organism>
<keyword evidence="3" id="KW-1185">Reference proteome</keyword>
<reference evidence="3" key="1">
    <citation type="submission" date="2011-07" db="EMBL/GenBank/DDBJ databases">
        <authorList>
            <consortium name="Caenorhabditis brenneri Sequencing and Analysis Consortium"/>
            <person name="Wilson R.K."/>
        </authorList>
    </citation>
    <scope>NUCLEOTIDE SEQUENCE [LARGE SCALE GENOMIC DNA]</scope>
    <source>
        <strain evidence="3">PB2801</strain>
    </source>
</reference>
<gene>
    <name evidence="2" type="ORF">CAEBREN_17621</name>
</gene>
<dbReference type="eggNOG" id="ENOG502THFZ">
    <property type="taxonomic scope" value="Eukaryota"/>
</dbReference>
<dbReference type="OrthoDB" id="5805979at2759"/>
<feature type="coiled-coil region" evidence="1">
    <location>
        <begin position="143"/>
        <end position="175"/>
    </location>
</feature>
<dbReference type="FunCoup" id="G0M711">
    <property type="interactions" value="1645"/>
</dbReference>
<dbReference type="AlphaFoldDB" id="G0M711"/>
<dbReference type="Proteomes" id="UP000008068">
    <property type="component" value="Unassembled WGS sequence"/>
</dbReference>
<dbReference type="InParanoid" id="G0M711"/>
<keyword evidence="1" id="KW-0175">Coiled coil</keyword>
<evidence type="ECO:0000256" key="1">
    <source>
        <dbReference type="SAM" id="Coils"/>
    </source>
</evidence>
<dbReference type="OMA" id="IVEHYYY"/>
<dbReference type="EMBL" id="GL379786">
    <property type="protein sequence ID" value="EGT30160.1"/>
    <property type="molecule type" value="Genomic_DNA"/>
</dbReference>
<evidence type="ECO:0000313" key="3">
    <source>
        <dbReference type="Proteomes" id="UP000008068"/>
    </source>
</evidence>
<name>G0M711_CAEBE</name>
<dbReference type="HOGENOM" id="CLU_1403565_0_0_1"/>
<sequence length="194" mass="23024">MRKSEDNDRHPFFLQNMSFDDDDNEPRRLFTLYDIKNDDTSKSALDAKRRLRYTNVHGLICPQEKMFLTTACDYFLADYDDLIDYIDAIGEMRNKQIIVEHCYYKLFMHTLKMFYYTDKGWRFNLEFDEFFSGYLRKYREPIINQMKTNYNNAKKAAAQARQAALEARQRNLEARNSAAAATATAPLEIETREL</sequence>
<accession>G0M711</accession>
<proteinExistence type="predicted"/>